<feature type="transmembrane region" description="Helical" evidence="13">
    <location>
        <begin position="37"/>
        <end position="67"/>
    </location>
</feature>
<evidence type="ECO:0000256" key="1">
    <source>
        <dbReference type="ARBA" id="ARBA00000085"/>
    </source>
</evidence>
<dbReference type="InterPro" id="IPR036097">
    <property type="entry name" value="HisK_dim/P_sf"/>
</dbReference>
<evidence type="ECO:0000313" key="15">
    <source>
        <dbReference type="EMBL" id="RGD85460.1"/>
    </source>
</evidence>
<protein>
    <recommendedName>
        <fullName evidence="3">histidine kinase</fullName>
        <ecNumber evidence="3">2.7.13.3</ecNumber>
    </recommendedName>
</protein>
<feature type="domain" description="Histidine kinase" evidence="14">
    <location>
        <begin position="265"/>
        <end position="482"/>
    </location>
</feature>
<evidence type="ECO:0000256" key="7">
    <source>
        <dbReference type="ARBA" id="ARBA00022741"/>
    </source>
</evidence>
<sequence length="486" mass="55773">MKNKDNYVNLTKIIVIWILATISSLILDYFKIRVENILLIYVVGVLISIIETSNIAWGIISAIIYIMTFNYLYTDPRYTFLINDPNYLISVFIFIIVAIIVSTLTNRLKKQREIALYQEEVTSKINQISSGFLNLSGYEEIRTYCQDSLYNLTKIKNEVFLYQNKEFQDLMAWWCYCHGEPCGKDQKKFTYLKEVYLPIKKDNYTYGTIKFDCNQRTITDEDLIYIKTIIAELILVLQRDLLSHEKEEARLQVEREKLKSTLLRSISHDLRTPLTSIAGGANFLVNNLDTVESDTSLNIIQDISKEAMRLNGMVENLLNMTRIQEGNFKINKKLEVVDDIISTAVSAITNRKENHELVVKETKDIILFPCDAQLIVQVLVNLLDNAFKHTPDASKVMLKAFVRNNNIIFQVIDNGKGIEIKQFNHIFDDFFTTSLDNGDHKRGIGLGLAICKAIVEAHKGEIKAFNNDLGGATFELSLPLEEENNE</sequence>
<dbReference type="Gene3D" id="1.10.287.130">
    <property type="match status" value="1"/>
</dbReference>
<evidence type="ECO:0000256" key="10">
    <source>
        <dbReference type="ARBA" id="ARBA00022989"/>
    </source>
</evidence>
<evidence type="ECO:0000256" key="2">
    <source>
        <dbReference type="ARBA" id="ARBA00004141"/>
    </source>
</evidence>
<dbReference type="SUPFAM" id="SSF55874">
    <property type="entry name" value="ATPase domain of HSP90 chaperone/DNA topoisomerase II/histidine kinase"/>
    <property type="match status" value="1"/>
</dbReference>
<dbReference type="InterPro" id="IPR004358">
    <property type="entry name" value="Sig_transdc_His_kin-like_C"/>
</dbReference>
<dbReference type="Pfam" id="PF02518">
    <property type="entry name" value="HATPase_c"/>
    <property type="match status" value="1"/>
</dbReference>
<comment type="caution">
    <text evidence="15">The sequence shown here is derived from an EMBL/GenBank/DDBJ whole genome shotgun (WGS) entry which is preliminary data.</text>
</comment>
<dbReference type="PROSITE" id="PS50109">
    <property type="entry name" value="HIS_KIN"/>
    <property type="match status" value="1"/>
</dbReference>
<dbReference type="Gene3D" id="1.20.120.620">
    <property type="entry name" value="Backbone structure of the membrane domain of e. Coli histidine kinase receptor kdpd"/>
    <property type="match status" value="1"/>
</dbReference>
<keyword evidence="10 13" id="KW-1133">Transmembrane helix</keyword>
<evidence type="ECO:0000256" key="8">
    <source>
        <dbReference type="ARBA" id="ARBA00022777"/>
    </source>
</evidence>
<organism evidence="15 16">
    <name type="scientific">Thomasclavelia ramosa</name>
    <dbReference type="NCBI Taxonomy" id="1547"/>
    <lineage>
        <taxon>Bacteria</taxon>
        <taxon>Bacillati</taxon>
        <taxon>Bacillota</taxon>
        <taxon>Erysipelotrichia</taxon>
        <taxon>Erysipelotrichales</taxon>
        <taxon>Coprobacillaceae</taxon>
        <taxon>Thomasclavelia</taxon>
    </lineage>
</organism>
<keyword evidence="9" id="KW-0067">ATP-binding</keyword>
<keyword evidence="8" id="KW-0418">Kinase</keyword>
<comment type="subcellular location">
    <subcellularLocation>
        <location evidence="2">Membrane</location>
        <topology evidence="2">Multi-pass membrane protein</topology>
    </subcellularLocation>
</comment>
<evidence type="ECO:0000256" key="11">
    <source>
        <dbReference type="ARBA" id="ARBA00023012"/>
    </source>
</evidence>
<dbReference type="GO" id="GO:0000155">
    <property type="term" value="F:phosphorelay sensor kinase activity"/>
    <property type="evidence" value="ECO:0007669"/>
    <property type="project" value="InterPro"/>
</dbReference>
<gene>
    <name evidence="15" type="ORF">DXB93_08805</name>
</gene>
<dbReference type="GO" id="GO:0005886">
    <property type="term" value="C:plasma membrane"/>
    <property type="evidence" value="ECO:0007669"/>
    <property type="project" value="TreeGrafter"/>
</dbReference>
<evidence type="ECO:0000259" key="14">
    <source>
        <dbReference type="PROSITE" id="PS50109"/>
    </source>
</evidence>
<dbReference type="SUPFAM" id="SSF47384">
    <property type="entry name" value="Homodimeric domain of signal transducing histidine kinase"/>
    <property type="match status" value="1"/>
</dbReference>
<keyword evidence="7" id="KW-0547">Nucleotide-binding</keyword>
<dbReference type="EC" id="2.7.13.3" evidence="3"/>
<evidence type="ECO:0000256" key="9">
    <source>
        <dbReference type="ARBA" id="ARBA00022840"/>
    </source>
</evidence>
<dbReference type="PANTHER" id="PTHR45569:SF1">
    <property type="entry name" value="SENSOR PROTEIN KDPD"/>
    <property type="match status" value="1"/>
</dbReference>
<name>A0A3E3EEZ5_9FIRM</name>
<dbReference type="PRINTS" id="PR00344">
    <property type="entry name" value="BCTRLSENSOR"/>
</dbReference>
<feature type="transmembrane region" description="Helical" evidence="13">
    <location>
        <begin position="12"/>
        <end position="30"/>
    </location>
</feature>
<dbReference type="CDD" id="cd00075">
    <property type="entry name" value="HATPase"/>
    <property type="match status" value="1"/>
</dbReference>
<dbReference type="InterPro" id="IPR052023">
    <property type="entry name" value="Histidine_kinase_KdpD"/>
</dbReference>
<evidence type="ECO:0000256" key="4">
    <source>
        <dbReference type="ARBA" id="ARBA00022553"/>
    </source>
</evidence>
<proteinExistence type="predicted"/>
<keyword evidence="6 13" id="KW-0812">Transmembrane</keyword>
<dbReference type="InterPro" id="IPR038318">
    <property type="entry name" value="KdpD_sf"/>
</dbReference>
<feature type="transmembrane region" description="Helical" evidence="13">
    <location>
        <begin position="87"/>
        <end position="105"/>
    </location>
</feature>
<dbReference type="PANTHER" id="PTHR45569">
    <property type="entry name" value="SENSOR PROTEIN KDPD"/>
    <property type="match status" value="1"/>
</dbReference>
<dbReference type="Pfam" id="PF00512">
    <property type="entry name" value="HisKA"/>
    <property type="match status" value="1"/>
</dbReference>
<dbReference type="AlphaFoldDB" id="A0A3E3EEZ5"/>
<dbReference type="InterPro" id="IPR025201">
    <property type="entry name" value="KdpD_TM"/>
</dbReference>
<dbReference type="GO" id="GO:0005524">
    <property type="term" value="F:ATP binding"/>
    <property type="evidence" value="ECO:0007669"/>
    <property type="project" value="UniProtKB-KW"/>
</dbReference>
<dbReference type="InterPro" id="IPR036890">
    <property type="entry name" value="HATPase_C_sf"/>
</dbReference>
<dbReference type="Pfam" id="PF13493">
    <property type="entry name" value="DUF4118"/>
    <property type="match status" value="1"/>
</dbReference>
<dbReference type="Gene3D" id="3.30.565.10">
    <property type="entry name" value="Histidine kinase-like ATPase, C-terminal domain"/>
    <property type="match status" value="1"/>
</dbReference>
<dbReference type="CDD" id="cd00082">
    <property type="entry name" value="HisKA"/>
    <property type="match status" value="1"/>
</dbReference>
<evidence type="ECO:0000256" key="13">
    <source>
        <dbReference type="SAM" id="Phobius"/>
    </source>
</evidence>
<dbReference type="SMART" id="SM00387">
    <property type="entry name" value="HATPase_c"/>
    <property type="match status" value="1"/>
</dbReference>
<keyword evidence="5" id="KW-0808">Transferase</keyword>
<dbReference type="SMART" id="SM00388">
    <property type="entry name" value="HisKA"/>
    <property type="match status" value="1"/>
</dbReference>
<dbReference type="RefSeq" id="WP_117581366.1">
    <property type="nucleotide sequence ID" value="NZ_QUSL01000011.1"/>
</dbReference>
<comment type="catalytic activity">
    <reaction evidence="1">
        <text>ATP + protein L-histidine = ADP + protein N-phospho-L-histidine.</text>
        <dbReference type="EC" id="2.7.13.3"/>
    </reaction>
</comment>
<accession>A0A3E3EEZ5</accession>
<dbReference type="InterPro" id="IPR003661">
    <property type="entry name" value="HisK_dim/P_dom"/>
</dbReference>
<evidence type="ECO:0000256" key="6">
    <source>
        <dbReference type="ARBA" id="ARBA00022692"/>
    </source>
</evidence>
<keyword evidence="4" id="KW-0597">Phosphoprotein</keyword>
<evidence type="ECO:0000256" key="3">
    <source>
        <dbReference type="ARBA" id="ARBA00012438"/>
    </source>
</evidence>
<keyword evidence="11" id="KW-0902">Two-component regulatory system</keyword>
<dbReference type="Proteomes" id="UP000261032">
    <property type="component" value="Unassembled WGS sequence"/>
</dbReference>
<evidence type="ECO:0000313" key="16">
    <source>
        <dbReference type="Proteomes" id="UP000261032"/>
    </source>
</evidence>
<reference evidence="15 16" key="1">
    <citation type="submission" date="2018-08" db="EMBL/GenBank/DDBJ databases">
        <title>A genome reference for cultivated species of the human gut microbiota.</title>
        <authorList>
            <person name="Zou Y."/>
            <person name="Xue W."/>
            <person name="Luo G."/>
        </authorList>
    </citation>
    <scope>NUCLEOTIDE SEQUENCE [LARGE SCALE GENOMIC DNA]</scope>
    <source>
        <strain evidence="15 16">OM06-4</strain>
    </source>
</reference>
<dbReference type="InterPro" id="IPR003594">
    <property type="entry name" value="HATPase_dom"/>
</dbReference>
<dbReference type="InterPro" id="IPR005467">
    <property type="entry name" value="His_kinase_dom"/>
</dbReference>
<evidence type="ECO:0000256" key="5">
    <source>
        <dbReference type="ARBA" id="ARBA00022679"/>
    </source>
</evidence>
<dbReference type="EMBL" id="QUSL01000011">
    <property type="protein sequence ID" value="RGD85460.1"/>
    <property type="molecule type" value="Genomic_DNA"/>
</dbReference>
<keyword evidence="12 13" id="KW-0472">Membrane</keyword>
<evidence type="ECO:0000256" key="12">
    <source>
        <dbReference type="ARBA" id="ARBA00023136"/>
    </source>
</evidence>